<dbReference type="Pfam" id="PF13812">
    <property type="entry name" value="PPR_3"/>
    <property type="match status" value="2"/>
</dbReference>
<reference evidence="4" key="1">
    <citation type="submission" date="2024-07" db="EMBL/GenBank/DDBJ databases">
        <title>Two chromosome-level genome assemblies of Korean endemic species Abeliophyllum distichum and Forsythia ovata (Oleaceae).</title>
        <authorList>
            <person name="Jang H."/>
        </authorList>
    </citation>
    <scope>NUCLEOTIDE SEQUENCE [LARGE SCALE GENOMIC DNA]</scope>
</reference>
<name>A0ABD1SEU8_9LAMI</name>
<protein>
    <submittedName>
        <fullName evidence="3">Pentatricopeptide repeat-containing protein</fullName>
    </submittedName>
</protein>
<evidence type="ECO:0000256" key="1">
    <source>
        <dbReference type="ARBA" id="ARBA00022737"/>
    </source>
</evidence>
<keyword evidence="4" id="KW-1185">Reference proteome</keyword>
<evidence type="ECO:0000256" key="2">
    <source>
        <dbReference type="PROSITE-ProRule" id="PRU00708"/>
    </source>
</evidence>
<feature type="repeat" description="PPR" evidence="2">
    <location>
        <begin position="614"/>
        <end position="648"/>
    </location>
</feature>
<comment type="caution">
    <text evidence="3">The sequence shown here is derived from an EMBL/GenBank/DDBJ whole genome shotgun (WGS) entry which is preliminary data.</text>
</comment>
<gene>
    <name evidence="3" type="ORF">Adt_24816</name>
</gene>
<sequence length="1025" mass="116866">MHRLLWTVRLKSIANSFWELKTPKYARKSAAGIVQGFRYFGTSNGGFDGIECWRKEPMTRTMQEEIVDALRLGERNRASNLLSELVRRNHALRAGDFVYILQYCSRAPDPLFVLETWKFMEEKGIDISYKCYFLTVRALCKGGYLKEALNFVNILGENSDATPTLPVFNNLLGACVQMHSLNYANECLNLMEHQMVGRNEITYSELLKLAVLQQDLSAVHKIWKECIKCYTLSIITLRKFVWSFTKLGDLESAYATLQQMVAVAFQGNLNISRTAEGKLYNLRLDVPMPCRAELTWKRYNKMYDISSSSDSEYHKEEDLTKSEQMFELGMKTEEVRSSGVSFPQRSFSVPVLKVLRWSFSDVIHTCAGMRNAMLAEQLMSQMQNLGLEPSCSTYDGFIRAVVSVRGFHEGMEVLRVMQHKSMKPCNSTLAAISVSCSRALELDLAEALLNQISESPHAHPYNSFLEACDTLDQPERAVSVLAKMKQLNLQPDIRTYELLFSLFGNVNAPYEDGNILSQVDAAKRINAIEMDMMKHGFQHSHRSMNNLLKALGAEGMIKELIQYLHFAENQFSHSKTFPGTPIYNTVLHSLVEGKESRMAIEIFKSMMSCGFPPDAVTYNIMIDCCSMIKCFRSANALVSMMIRSGFNPHAVTYTSLIKILLEFENFDDALELLDQGSSEGILPDLLLYNTILQVASEKGRIDVIELMIEQMHQEKIQPDASTISCVFSAYVDNGFHSTAMEALQVLSMRMISEENILQEDRIEYENLIFAEDKEAELRILEAFKDSKESLTAALLYLRWCALGGCPISWLPNQRFLTCGRLSEIDPWIWNFAKPLVKTVKVLHLGQLQRSTWRKLYMKKIVRGGPAGSVYARRGNANAKLFSCFSFHCALYDQLWMPLFADLILGSKPPMILPPLDIEWAWYCHTLNLDCFPNYRESTRSGTLALKRLFCFSQKHYPPSLEDEVCRLEKIAKDGASHNRFFFKWVLGIGFNLRKWRQIAVGFLWLLSVGTGFAAEAKRIKVFLLI</sequence>
<dbReference type="PANTHER" id="PTHR47859">
    <property type="entry name" value="PENTATRICOPEPTIDE REPEAT-CONTAINING PROTEIN"/>
    <property type="match status" value="1"/>
</dbReference>
<feature type="repeat" description="PPR" evidence="2">
    <location>
        <begin position="649"/>
        <end position="683"/>
    </location>
</feature>
<dbReference type="Proteomes" id="UP001604336">
    <property type="component" value="Unassembled WGS sequence"/>
</dbReference>
<dbReference type="PROSITE" id="PS51375">
    <property type="entry name" value="PPR"/>
    <property type="match status" value="4"/>
</dbReference>
<dbReference type="AlphaFoldDB" id="A0ABD1SEU8"/>
<accession>A0ABD1SEU8</accession>
<proteinExistence type="predicted"/>
<dbReference type="Gene3D" id="1.25.40.10">
    <property type="entry name" value="Tetratricopeptide repeat domain"/>
    <property type="match status" value="4"/>
</dbReference>
<evidence type="ECO:0000313" key="3">
    <source>
        <dbReference type="EMBL" id="KAL2499266.1"/>
    </source>
</evidence>
<feature type="repeat" description="PPR" evidence="2">
    <location>
        <begin position="579"/>
        <end position="613"/>
    </location>
</feature>
<dbReference type="NCBIfam" id="TIGR00756">
    <property type="entry name" value="PPR"/>
    <property type="match status" value="2"/>
</dbReference>
<dbReference type="InterPro" id="IPR002885">
    <property type="entry name" value="PPR_rpt"/>
</dbReference>
<feature type="repeat" description="PPR" evidence="2">
    <location>
        <begin position="684"/>
        <end position="718"/>
    </location>
</feature>
<dbReference type="EMBL" id="JBFOLK010000007">
    <property type="protein sequence ID" value="KAL2499266.1"/>
    <property type="molecule type" value="Genomic_DNA"/>
</dbReference>
<dbReference type="InterPro" id="IPR011990">
    <property type="entry name" value="TPR-like_helical_dom_sf"/>
</dbReference>
<keyword evidence="1" id="KW-0677">Repeat</keyword>
<evidence type="ECO:0000313" key="4">
    <source>
        <dbReference type="Proteomes" id="UP001604336"/>
    </source>
</evidence>
<dbReference type="PANTHER" id="PTHR47859:SF1">
    <property type="entry name" value="PENTATRICOPEPTIDE REPEAT-CONTAINING PROTEIN"/>
    <property type="match status" value="1"/>
</dbReference>
<dbReference type="Pfam" id="PF13041">
    <property type="entry name" value="PPR_2"/>
    <property type="match status" value="1"/>
</dbReference>
<organism evidence="3 4">
    <name type="scientific">Abeliophyllum distichum</name>
    <dbReference type="NCBI Taxonomy" id="126358"/>
    <lineage>
        <taxon>Eukaryota</taxon>
        <taxon>Viridiplantae</taxon>
        <taxon>Streptophyta</taxon>
        <taxon>Embryophyta</taxon>
        <taxon>Tracheophyta</taxon>
        <taxon>Spermatophyta</taxon>
        <taxon>Magnoliopsida</taxon>
        <taxon>eudicotyledons</taxon>
        <taxon>Gunneridae</taxon>
        <taxon>Pentapetalae</taxon>
        <taxon>asterids</taxon>
        <taxon>lamiids</taxon>
        <taxon>Lamiales</taxon>
        <taxon>Oleaceae</taxon>
        <taxon>Forsythieae</taxon>
        <taxon>Abeliophyllum</taxon>
    </lineage>
</organism>